<reference evidence="2" key="2">
    <citation type="submission" date="2002-11" db="EMBL/GenBank/DDBJ databases">
        <title>Oryza sativa nipponbare(GA3) genomic DNA, chromosome 6, BAC clone:B1061F01.</title>
        <authorList>
            <person name="Sasaki T."/>
            <person name="Matsumoto T."/>
            <person name="Katayose Y."/>
        </authorList>
    </citation>
    <scope>NUCLEOTIDE SEQUENCE</scope>
</reference>
<proteinExistence type="predicted"/>
<evidence type="ECO:0000313" key="3">
    <source>
        <dbReference type="Proteomes" id="UP000000763"/>
    </source>
</evidence>
<protein>
    <submittedName>
        <fullName evidence="1">Uncharacterized protein</fullName>
    </submittedName>
</protein>
<gene>
    <name evidence="2" type="ORF">B1061F01.23</name>
    <name evidence="1" type="ORF">P0613F06.1</name>
</gene>
<reference evidence="3" key="3">
    <citation type="journal article" date="2005" name="Nature">
        <title>The map-based sequence of the rice genome.</title>
        <authorList>
            <consortium name="International rice genome sequencing project (IRGSP)"/>
            <person name="Matsumoto T."/>
            <person name="Wu J."/>
            <person name="Kanamori H."/>
            <person name="Katayose Y."/>
            <person name="Fujisawa M."/>
            <person name="Namiki N."/>
            <person name="Mizuno H."/>
            <person name="Yamamoto K."/>
            <person name="Antonio B.A."/>
            <person name="Baba T."/>
            <person name="Sakata K."/>
            <person name="Nagamura Y."/>
            <person name="Aoki H."/>
            <person name="Arikawa K."/>
            <person name="Arita K."/>
            <person name="Bito T."/>
            <person name="Chiden Y."/>
            <person name="Fujitsuka N."/>
            <person name="Fukunaka R."/>
            <person name="Hamada M."/>
            <person name="Harada C."/>
            <person name="Hayashi A."/>
            <person name="Hijishita S."/>
            <person name="Honda M."/>
            <person name="Hosokawa S."/>
            <person name="Ichikawa Y."/>
            <person name="Idonuma A."/>
            <person name="Iijima M."/>
            <person name="Ikeda M."/>
            <person name="Ikeno M."/>
            <person name="Ito K."/>
            <person name="Ito S."/>
            <person name="Ito T."/>
            <person name="Ito Y."/>
            <person name="Ito Y."/>
            <person name="Iwabuchi A."/>
            <person name="Kamiya K."/>
            <person name="Karasawa W."/>
            <person name="Kurita K."/>
            <person name="Katagiri S."/>
            <person name="Kikuta A."/>
            <person name="Kobayashi H."/>
            <person name="Kobayashi N."/>
            <person name="Machita K."/>
            <person name="Maehara T."/>
            <person name="Masukawa M."/>
            <person name="Mizubayashi T."/>
            <person name="Mukai Y."/>
            <person name="Nagasaki H."/>
            <person name="Nagata Y."/>
            <person name="Naito S."/>
            <person name="Nakashima M."/>
            <person name="Nakama Y."/>
            <person name="Nakamichi Y."/>
            <person name="Nakamura M."/>
            <person name="Meguro A."/>
            <person name="Negishi M."/>
            <person name="Ohta I."/>
            <person name="Ohta T."/>
            <person name="Okamoto M."/>
            <person name="Ono N."/>
            <person name="Saji S."/>
            <person name="Sakaguchi M."/>
            <person name="Sakai K."/>
            <person name="Shibata M."/>
            <person name="Shimokawa T."/>
            <person name="Song J."/>
            <person name="Takazaki Y."/>
            <person name="Terasawa K."/>
            <person name="Tsugane M."/>
            <person name="Tsuji K."/>
            <person name="Ueda S."/>
            <person name="Waki K."/>
            <person name="Yamagata H."/>
            <person name="Yamamoto M."/>
            <person name="Yamamoto S."/>
            <person name="Yamane H."/>
            <person name="Yoshiki S."/>
            <person name="Yoshihara R."/>
            <person name="Yukawa K."/>
            <person name="Zhong H."/>
            <person name="Yano M."/>
            <person name="Yuan Q."/>
            <person name="Ouyang S."/>
            <person name="Liu J."/>
            <person name="Jones K.M."/>
            <person name="Gansberger K."/>
            <person name="Moffat K."/>
            <person name="Hill J."/>
            <person name="Bera J."/>
            <person name="Fadrosh D."/>
            <person name="Jin S."/>
            <person name="Johri S."/>
            <person name="Kim M."/>
            <person name="Overton L."/>
            <person name="Reardon M."/>
            <person name="Tsitrin T."/>
            <person name="Vuong H."/>
            <person name="Weaver B."/>
            <person name="Ciecko A."/>
            <person name="Tallon L."/>
            <person name="Jackson J."/>
            <person name="Pai G."/>
            <person name="Aken S.V."/>
            <person name="Utterback T."/>
            <person name="Reidmuller S."/>
            <person name="Feldblyum T."/>
            <person name="Hsiao J."/>
            <person name="Zismann V."/>
            <person name="Iobst S."/>
            <person name="de Vazeille A.R."/>
            <person name="Buell C.R."/>
            <person name="Ying K."/>
            <person name="Li Y."/>
            <person name="Lu T."/>
            <person name="Huang Y."/>
            <person name="Zhao Q."/>
            <person name="Feng Q."/>
            <person name="Zhang L."/>
            <person name="Zhu J."/>
            <person name="Weng Q."/>
            <person name="Mu J."/>
            <person name="Lu Y."/>
            <person name="Fan D."/>
            <person name="Liu Y."/>
            <person name="Guan J."/>
            <person name="Zhang Y."/>
            <person name="Yu S."/>
            <person name="Liu X."/>
            <person name="Zhang Y."/>
            <person name="Hong G."/>
            <person name="Han B."/>
            <person name="Choisne N."/>
            <person name="Demange N."/>
            <person name="Orjeda G."/>
            <person name="Samain S."/>
            <person name="Cattolico L."/>
            <person name="Pelletier E."/>
            <person name="Couloux A."/>
            <person name="Segurens B."/>
            <person name="Wincker P."/>
            <person name="D'Hont A."/>
            <person name="Scarpelli C."/>
            <person name="Weissenbach J."/>
            <person name="Salanoubat M."/>
            <person name="Quetier F."/>
            <person name="Yu Y."/>
            <person name="Kim H.R."/>
            <person name="Rambo T."/>
            <person name="Currie J."/>
            <person name="Collura K."/>
            <person name="Luo M."/>
            <person name="Yang T."/>
            <person name="Ammiraju J.S.S."/>
            <person name="Engler F."/>
            <person name="Soderlund C."/>
            <person name="Wing R.A."/>
            <person name="Palmer L.E."/>
            <person name="de la Bastide M."/>
            <person name="Spiegel L."/>
            <person name="Nascimento L."/>
            <person name="Zutavern T."/>
            <person name="O'Shaughnessy A."/>
            <person name="Dike S."/>
            <person name="Dedhia N."/>
            <person name="Preston R."/>
            <person name="Balija V."/>
            <person name="McCombie W.R."/>
            <person name="Chow T."/>
            <person name="Chen H."/>
            <person name="Chung M."/>
            <person name="Chen C."/>
            <person name="Shaw J."/>
            <person name="Wu H."/>
            <person name="Hsiao K."/>
            <person name="Chao Y."/>
            <person name="Chu M."/>
            <person name="Cheng C."/>
            <person name="Hour A."/>
            <person name="Lee P."/>
            <person name="Lin S."/>
            <person name="Lin Y."/>
            <person name="Liou J."/>
            <person name="Liu S."/>
            <person name="Hsing Y."/>
            <person name="Raghuvanshi S."/>
            <person name="Mohanty A."/>
            <person name="Bharti A.K."/>
            <person name="Gaur A."/>
            <person name="Gupta V."/>
            <person name="Kumar D."/>
            <person name="Ravi V."/>
            <person name="Vij S."/>
            <person name="Kapur A."/>
            <person name="Khurana P."/>
            <person name="Khurana P."/>
            <person name="Khurana J.P."/>
            <person name="Tyagi A.K."/>
            <person name="Gaikwad K."/>
            <person name="Singh A."/>
            <person name="Dalal V."/>
            <person name="Srivastava S."/>
            <person name="Dixit A."/>
            <person name="Pal A.K."/>
            <person name="Ghazi I.A."/>
            <person name="Yadav M."/>
            <person name="Pandit A."/>
            <person name="Bhargava A."/>
            <person name="Sureshbabu K."/>
            <person name="Batra K."/>
            <person name="Sharma T.R."/>
            <person name="Mohapatra T."/>
            <person name="Singh N.K."/>
            <person name="Messing J."/>
            <person name="Nelson A.B."/>
            <person name="Fuks G."/>
            <person name="Kavchok S."/>
            <person name="Keizer G."/>
            <person name="Linton E."/>
            <person name="Llaca V."/>
            <person name="Song R."/>
            <person name="Tanyolac B."/>
            <person name="Young S."/>
            <person name="Ho-Il K."/>
            <person name="Hahn J.H."/>
            <person name="Sangsakoo G."/>
            <person name="Vanavichit A."/>
            <person name="de Mattos Luiz.A.T."/>
            <person name="Zimmer P.D."/>
            <person name="Malone G."/>
            <person name="Dellagostin O."/>
            <person name="de Oliveira A.C."/>
            <person name="Bevan M."/>
            <person name="Bancroft I."/>
            <person name="Minx P."/>
            <person name="Cordum H."/>
            <person name="Wilson R."/>
            <person name="Cheng Z."/>
            <person name="Jin W."/>
            <person name="Jiang J."/>
            <person name="Leong S.A."/>
            <person name="Iwama H."/>
            <person name="Gojobori T."/>
            <person name="Itoh T."/>
            <person name="Niimura Y."/>
            <person name="Fujii Y."/>
            <person name="Habara T."/>
            <person name="Sakai H."/>
            <person name="Sato Y."/>
            <person name="Wilson G."/>
            <person name="Kumar K."/>
            <person name="McCouch S."/>
            <person name="Juretic N."/>
            <person name="Hoen D."/>
            <person name="Wright S."/>
            <person name="Bruskiewich R."/>
            <person name="Bureau T."/>
            <person name="Miyao A."/>
            <person name="Hirochika H."/>
            <person name="Nishikawa T."/>
            <person name="Kadowaki K."/>
            <person name="Sugiura M."/>
            <person name="Burr B."/>
            <person name="Sasaki T."/>
        </authorList>
    </citation>
    <scope>NUCLEOTIDE SEQUENCE [LARGE SCALE GENOMIC DNA]</scope>
    <source>
        <strain evidence="3">cv. Nipponbare</strain>
    </source>
</reference>
<accession>Q69XU6</accession>
<reference evidence="3" key="4">
    <citation type="journal article" date="2008" name="Nucleic Acids Res.">
        <title>The rice annotation project database (RAP-DB): 2008 update.</title>
        <authorList>
            <consortium name="The rice annotation project (RAP)"/>
        </authorList>
    </citation>
    <scope>GENOME REANNOTATION</scope>
    <source>
        <strain evidence="3">cv. Nipponbare</strain>
    </source>
</reference>
<dbReference type="EMBL" id="AP005921">
    <property type="protein sequence ID" value="BAD62218.1"/>
    <property type="molecule type" value="Genomic_DNA"/>
</dbReference>
<organism evidence="1 3">
    <name type="scientific">Oryza sativa subsp. japonica</name>
    <name type="common">Rice</name>
    <dbReference type="NCBI Taxonomy" id="39947"/>
    <lineage>
        <taxon>Eukaryota</taxon>
        <taxon>Viridiplantae</taxon>
        <taxon>Streptophyta</taxon>
        <taxon>Embryophyta</taxon>
        <taxon>Tracheophyta</taxon>
        <taxon>Spermatophyta</taxon>
        <taxon>Magnoliopsida</taxon>
        <taxon>Liliopsida</taxon>
        <taxon>Poales</taxon>
        <taxon>Poaceae</taxon>
        <taxon>BOP clade</taxon>
        <taxon>Oryzoideae</taxon>
        <taxon>Oryzeae</taxon>
        <taxon>Oryzinae</taxon>
        <taxon>Oryza</taxon>
        <taxon>Oryza sativa</taxon>
    </lineage>
</organism>
<dbReference type="Proteomes" id="UP000000763">
    <property type="component" value="Chromosome 6"/>
</dbReference>
<dbReference type="EMBL" id="AP003545">
    <property type="protein sequence ID" value="BAD35381.1"/>
    <property type="molecule type" value="Genomic_DNA"/>
</dbReference>
<evidence type="ECO:0000313" key="2">
    <source>
        <dbReference type="EMBL" id="BAD62218.1"/>
    </source>
</evidence>
<name>Q69XU6_ORYSJ</name>
<evidence type="ECO:0000313" key="1">
    <source>
        <dbReference type="EMBL" id="BAD35381.1"/>
    </source>
</evidence>
<reference evidence="1" key="1">
    <citation type="submission" date="2001-04" db="EMBL/GenBank/DDBJ databases">
        <title>Oryza sativa nipponbare(GA3) genomic DNA, chromosome 6, PAC clone:P0613F06.</title>
        <authorList>
            <person name="Sasaki T."/>
            <person name="Matsumoto T."/>
            <person name="Yamamoto K."/>
        </authorList>
    </citation>
    <scope>NUCLEOTIDE SEQUENCE</scope>
</reference>
<sequence>MYGAVRVCVIDTCMVKHVCVHDWLAEQQESGSVGFGGCWRHAKSAQEKARALLAASR</sequence>
<dbReference type="AlphaFoldDB" id="Q69XU6"/>